<gene>
    <name evidence="12" type="ORF">B0H15DRAFT_534138</name>
</gene>
<keyword evidence="3 10" id="KW-0812">Transmembrane</keyword>
<reference evidence="12" key="1">
    <citation type="submission" date="2023-03" db="EMBL/GenBank/DDBJ databases">
        <title>Massive genome expansion in bonnet fungi (Mycena s.s.) driven by repeated elements and novel gene families across ecological guilds.</title>
        <authorList>
            <consortium name="Lawrence Berkeley National Laboratory"/>
            <person name="Harder C.B."/>
            <person name="Miyauchi S."/>
            <person name="Viragh M."/>
            <person name="Kuo A."/>
            <person name="Thoen E."/>
            <person name="Andreopoulos B."/>
            <person name="Lu D."/>
            <person name="Skrede I."/>
            <person name="Drula E."/>
            <person name="Henrissat B."/>
            <person name="Morin E."/>
            <person name="Kohler A."/>
            <person name="Barry K."/>
            <person name="LaButti K."/>
            <person name="Morin E."/>
            <person name="Salamov A."/>
            <person name="Lipzen A."/>
            <person name="Mereny Z."/>
            <person name="Hegedus B."/>
            <person name="Baldrian P."/>
            <person name="Stursova M."/>
            <person name="Weitz H."/>
            <person name="Taylor A."/>
            <person name="Grigoriev I.V."/>
            <person name="Nagy L.G."/>
            <person name="Martin F."/>
            <person name="Kauserud H."/>
        </authorList>
    </citation>
    <scope>NUCLEOTIDE SEQUENCE</scope>
    <source>
        <strain evidence="12">CBHHK173m</strain>
    </source>
</reference>
<keyword evidence="5 10" id="KW-0472">Membrane</keyword>
<dbReference type="Proteomes" id="UP001222325">
    <property type="component" value="Unassembled WGS sequence"/>
</dbReference>
<proteinExistence type="inferred from homology"/>
<dbReference type="GO" id="GO:0019706">
    <property type="term" value="F:protein-cysteine S-palmitoyltransferase activity"/>
    <property type="evidence" value="ECO:0007669"/>
    <property type="project" value="UniProtKB-EC"/>
</dbReference>
<feature type="transmembrane region" description="Helical" evidence="10">
    <location>
        <begin position="220"/>
        <end position="242"/>
    </location>
</feature>
<dbReference type="InterPro" id="IPR039859">
    <property type="entry name" value="PFA4/ZDH16/20/ERF2-like"/>
</dbReference>
<evidence type="ECO:0000256" key="3">
    <source>
        <dbReference type="ARBA" id="ARBA00022692"/>
    </source>
</evidence>
<feature type="transmembrane region" description="Helical" evidence="10">
    <location>
        <begin position="182"/>
        <end position="208"/>
    </location>
</feature>
<evidence type="ECO:0000256" key="10">
    <source>
        <dbReference type="RuleBase" id="RU079119"/>
    </source>
</evidence>
<protein>
    <recommendedName>
        <fullName evidence="10">Palmitoyltransferase</fullName>
        <ecNumber evidence="10">2.3.1.225</ecNumber>
    </recommendedName>
</protein>
<sequence>MAPRSPFNPLETIALASPSQSVDFSPKLGPTFDPDRPVKRWYHYLPLCGAVLLILAPHPSWLYVLVDYYLMTKHQPVIFATHLLSTYTLTFLIFSALIVCVARDPGPVTLEEPSSDGDGATEGLMSTHDDYSAPGRWCRKCWGPKPERTHHCSMCGRCVLKMDHHCPWLGAKCIGHRTYPAFLHFLLCITLLAIYIAVVCVIALWHAFDDPLSMNELMPLHALFLTFYAVVFTLVMGSFYGYHLYLVFINQTTIENLSPFLILRHLPQLPRSGHDLSDPPIEPELSRSQRRLVRDAHDYIRLYDVGWRKNFWQVFGWNRPYGWVIRLWCGGASNGDGRTYPRNPRSDELLARLAKELVKPDQDR</sequence>
<dbReference type="EC" id="2.3.1.225" evidence="10"/>
<keyword evidence="4 10" id="KW-1133">Transmembrane helix</keyword>
<organism evidence="12 13">
    <name type="scientific">Mycena belliarum</name>
    <dbReference type="NCBI Taxonomy" id="1033014"/>
    <lineage>
        <taxon>Eukaryota</taxon>
        <taxon>Fungi</taxon>
        <taxon>Dikarya</taxon>
        <taxon>Basidiomycota</taxon>
        <taxon>Agaricomycotina</taxon>
        <taxon>Agaricomycetes</taxon>
        <taxon>Agaricomycetidae</taxon>
        <taxon>Agaricales</taxon>
        <taxon>Marasmiineae</taxon>
        <taxon>Mycenaceae</taxon>
        <taxon>Mycena</taxon>
    </lineage>
</organism>
<dbReference type="PANTHER" id="PTHR12246">
    <property type="entry name" value="PALMITOYLTRANSFERASE ZDHHC16"/>
    <property type="match status" value="1"/>
</dbReference>
<evidence type="ECO:0000313" key="12">
    <source>
        <dbReference type="EMBL" id="KAJ7078569.1"/>
    </source>
</evidence>
<evidence type="ECO:0000256" key="7">
    <source>
        <dbReference type="ARBA" id="ARBA00023288"/>
    </source>
</evidence>
<keyword evidence="2 10" id="KW-0808">Transferase</keyword>
<evidence type="ECO:0000256" key="2">
    <source>
        <dbReference type="ARBA" id="ARBA00022679"/>
    </source>
</evidence>
<dbReference type="InterPro" id="IPR001594">
    <property type="entry name" value="Palmitoyltrfase_DHHC"/>
</dbReference>
<dbReference type="AlphaFoldDB" id="A0AAD6TSW9"/>
<dbReference type="GO" id="GO:0016020">
    <property type="term" value="C:membrane"/>
    <property type="evidence" value="ECO:0007669"/>
    <property type="project" value="UniProtKB-SubCell"/>
</dbReference>
<comment type="similarity">
    <text evidence="10">Belongs to the DHHC palmitoyltransferase family.</text>
</comment>
<evidence type="ECO:0000256" key="1">
    <source>
        <dbReference type="ARBA" id="ARBA00004141"/>
    </source>
</evidence>
<dbReference type="EMBL" id="JARJCN010000065">
    <property type="protein sequence ID" value="KAJ7078569.1"/>
    <property type="molecule type" value="Genomic_DNA"/>
</dbReference>
<evidence type="ECO:0000256" key="8">
    <source>
        <dbReference type="ARBA" id="ARBA00023315"/>
    </source>
</evidence>
<evidence type="ECO:0000256" key="9">
    <source>
        <dbReference type="ARBA" id="ARBA00048048"/>
    </source>
</evidence>
<keyword evidence="13" id="KW-1185">Reference proteome</keyword>
<evidence type="ECO:0000313" key="13">
    <source>
        <dbReference type="Proteomes" id="UP001222325"/>
    </source>
</evidence>
<feature type="domain" description="Palmitoyltransferase DHHC" evidence="11">
    <location>
        <begin position="135"/>
        <end position="257"/>
    </location>
</feature>
<dbReference type="Pfam" id="PF01529">
    <property type="entry name" value="DHHC"/>
    <property type="match status" value="1"/>
</dbReference>
<feature type="transmembrane region" description="Helical" evidence="10">
    <location>
        <begin position="78"/>
        <end position="102"/>
    </location>
</feature>
<accession>A0AAD6TSW9</accession>
<name>A0AAD6TSW9_9AGAR</name>
<keyword evidence="7" id="KW-0449">Lipoprotein</keyword>
<evidence type="ECO:0000259" key="11">
    <source>
        <dbReference type="Pfam" id="PF01529"/>
    </source>
</evidence>
<keyword evidence="8 10" id="KW-0012">Acyltransferase</keyword>
<comment type="domain">
    <text evidence="10">The DHHC domain is required for palmitoyltransferase activity.</text>
</comment>
<keyword evidence="6" id="KW-0564">Palmitate</keyword>
<comment type="subcellular location">
    <subcellularLocation>
        <location evidence="1">Membrane</location>
        <topology evidence="1">Multi-pass membrane protein</topology>
    </subcellularLocation>
</comment>
<evidence type="ECO:0000256" key="4">
    <source>
        <dbReference type="ARBA" id="ARBA00022989"/>
    </source>
</evidence>
<comment type="catalytic activity">
    <reaction evidence="9 10">
        <text>L-cysteinyl-[protein] + hexadecanoyl-CoA = S-hexadecanoyl-L-cysteinyl-[protein] + CoA</text>
        <dbReference type="Rhea" id="RHEA:36683"/>
        <dbReference type="Rhea" id="RHEA-COMP:10131"/>
        <dbReference type="Rhea" id="RHEA-COMP:11032"/>
        <dbReference type="ChEBI" id="CHEBI:29950"/>
        <dbReference type="ChEBI" id="CHEBI:57287"/>
        <dbReference type="ChEBI" id="CHEBI:57379"/>
        <dbReference type="ChEBI" id="CHEBI:74151"/>
        <dbReference type="EC" id="2.3.1.225"/>
    </reaction>
</comment>
<evidence type="ECO:0000256" key="6">
    <source>
        <dbReference type="ARBA" id="ARBA00023139"/>
    </source>
</evidence>
<feature type="transmembrane region" description="Helical" evidence="10">
    <location>
        <begin position="44"/>
        <end position="66"/>
    </location>
</feature>
<dbReference type="PROSITE" id="PS50216">
    <property type="entry name" value="DHHC"/>
    <property type="match status" value="1"/>
</dbReference>
<evidence type="ECO:0000256" key="5">
    <source>
        <dbReference type="ARBA" id="ARBA00023136"/>
    </source>
</evidence>
<comment type="caution">
    <text evidence="12">The sequence shown here is derived from an EMBL/GenBank/DDBJ whole genome shotgun (WGS) entry which is preliminary data.</text>
</comment>